<keyword evidence="6" id="KW-1185">Reference proteome</keyword>
<comment type="caution">
    <text evidence="5">The sequence shown here is derived from an EMBL/GenBank/DDBJ whole genome shotgun (WGS) entry which is preliminary data.</text>
</comment>
<evidence type="ECO:0000313" key="6">
    <source>
        <dbReference type="Proteomes" id="UP001500840"/>
    </source>
</evidence>
<keyword evidence="2" id="KW-0963">Cytoplasm</keyword>
<accession>A0ABP8N5Z9</accession>
<comment type="function">
    <text evidence="3">Required for resistance to DNA-damaging agents.</text>
</comment>
<dbReference type="Gene3D" id="3.40.50.12370">
    <property type="match status" value="1"/>
</dbReference>
<feature type="domain" description="UspA" evidence="4">
    <location>
        <begin position="4"/>
        <end position="143"/>
    </location>
</feature>
<protein>
    <submittedName>
        <fullName evidence="5">Universal stress protein</fullName>
    </submittedName>
</protein>
<feature type="domain" description="UspA" evidence="4">
    <location>
        <begin position="150"/>
        <end position="299"/>
    </location>
</feature>
<dbReference type="PANTHER" id="PTHR47892:SF1">
    <property type="entry name" value="UNIVERSAL STRESS PROTEIN E"/>
    <property type="match status" value="1"/>
</dbReference>
<dbReference type="Pfam" id="PF00582">
    <property type="entry name" value="Usp"/>
    <property type="match status" value="2"/>
</dbReference>
<dbReference type="RefSeq" id="WP_345325146.1">
    <property type="nucleotide sequence ID" value="NZ_BAABGA010000050.1"/>
</dbReference>
<reference evidence="6" key="1">
    <citation type="journal article" date="2019" name="Int. J. Syst. Evol. Microbiol.">
        <title>The Global Catalogue of Microorganisms (GCM) 10K type strain sequencing project: providing services to taxonomists for standard genome sequencing and annotation.</title>
        <authorList>
            <consortium name="The Broad Institute Genomics Platform"/>
            <consortium name="The Broad Institute Genome Sequencing Center for Infectious Disease"/>
            <person name="Wu L."/>
            <person name="Ma J."/>
        </authorList>
    </citation>
    <scope>NUCLEOTIDE SEQUENCE [LARGE SCALE GENOMIC DNA]</scope>
    <source>
        <strain evidence="6">JCM 17759</strain>
    </source>
</reference>
<evidence type="ECO:0000259" key="4">
    <source>
        <dbReference type="Pfam" id="PF00582"/>
    </source>
</evidence>
<dbReference type="Proteomes" id="UP001500840">
    <property type="component" value="Unassembled WGS sequence"/>
</dbReference>
<organism evidence="5 6">
    <name type="scientific">Novipirellula rosea</name>
    <dbReference type="NCBI Taxonomy" id="1031540"/>
    <lineage>
        <taxon>Bacteria</taxon>
        <taxon>Pseudomonadati</taxon>
        <taxon>Planctomycetota</taxon>
        <taxon>Planctomycetia</taxon>
        <taxon>Pirellulales</taxon>
        <taxon>Pirellulaceae</taxon>
        <taxon>Novipirellula</taxon>
    </lineage>
</organism>
<dbReference type="CDD" id="cd00293">
    <property type="entry name" value="USP-like"/>
    <property type="match status" value="1"/>
</dbReference>
<evidence type="ECO:0000256" key="2">
    <source>
        <dbReference type="ARBA" id="ARBA00022490"/>
    </source>
</evidence>
<comment type="subcellular location">
    <subcellularLocation>
        <location evidence="1">Cytoplasm</location>
    </subcellularLocation>
</comment>
<sequence>MKRFKRILCYIGTDSNEAALSRAVSLAIRNEASLTIMDVIKPIPKGIVMVGDATDSEELQNIMVNDHEHALLARLAEYADTAVPIELVVATGDPATEIIRQVILADIDLVIKNADGLSAPGGAFGSVARSLLRMCPCPVWLLKPEIHGQFDRVLAAVDLDADDDIHQQLNRNILELALSIARAEQAQLHLVAAWGLWMEGPLRKRMGDETIDQMVELQQVKVRRALDELLPAGSSDNNRIQIHLHRGDPSEVIRSVADTIEADLMVMGTVCRTGVSGALVGSTADSIFSELSCSMLAIKPSGFVSPVQVAARV</sequence>
<gene>
    <name evidence="5" type="ORF">GCM10023156_41610</name>
</gene>
<dbReference type="InterPro" id="IPR006016">
    <property type="entry name" value="UspA"/>
</dbReference>
<dbReference type="EMBL" id="BAABGA010000050">
    <property type="protein sequence ID" value="GAA4460549.1"/>
    <property type="molecule type" value="Genomic_DNA"/>
</dbReference>
<evidence type="ECO:0000313" key="5">
    <source>
        <dbReference type="EMBL" id="GAA4460549.1"/>
    </source>
</evidence>
<dbReference type="PANTHER" id="PTHR47892">
    <property type="entry name" value="UNIVERSAL STRESS PROTEIN E"/>
    <property type="match status" value="1"/>
</dbReference>
<evidence type="ECO:0000256" key="3">
    <source>
        <dbReference type="ARBA" id="ARBA00037131"/>
    </source>
</evidence>
<dbReference type="SUPFAM" id="SSF52402">
    <property type="entry name" value="Adenine nucleotide alpha hydrolases-like"/>
    <property type="match status" value="2"/>
</dbReference>
<evidence type="ECO:0000256" key="1">
    <source>
        <dbReference type="ARBA" id="ARBA00004496"/>
    </source>
</evidence>
<name>A0ABP8N5Z9_9BACT</name>
<proteinExistence type="predicted"/>